<dbReference type="Proteomes" id="UP000596661">
    <property type="component" value="Chromosome 3"/>
</dbReference>
<dbReference type="EMBL" id="UZAU01000290">
    <property type="status" value="NOT_ANNOTATED_CDS"/>
    <property type="molecule type" value="Genomic_DNA"/>
</dbReference>
<organism evidence="1 2">
    <name type="scientific">Cannabis sativa</name>
    <name type="common">Hemp</name>
    <name type="synonym">Marijuana</name>
    <dbReference type="NCBI Taxonomy" id="3483"/>
    <lineage>
        <taxon>Eukaryota</taxon>
        <taxon>Viridiplantae</taxon>
        <taxon>Streptophyta</taxon>
        <taxon>Embryophyta</taxon>
        <taxon>Tracheophyta</taxon>
        <taxon>Spermatophyta</taxon>
        <taxon>Magnoliopsida</taxon>
        <taxon>eudicotyledons</taxon>
        <taxon>Gunneridae</taxon>
        <taxon>Pentapetalae</taxon>
        <taxon>rosids</taxon>
        <taxon>fabids</taxon>
        <taxon>Rosales</taxon>
        <taxon>Cannabaceae</taxon>
        <taxon>Cannabis</taxon>
    </lineage>
</organism>
<dbReference type="EnsemblPlants" id="evm.model.03.1273">
    <property type="protein sequence ID" value="cds.evm.model.03.1273"/>
    <property type="gene ID" value="evm.TU.03.1273"/>
</dbReference>
<dbReference type="Gramene" id="evm.model.03.1273">
    <property type="protein sequence ID" value="cds.evm.model.03.1273"/>
    <property type="gene ID" value="evm.TU.03.1273"/>
</dbReference>
<evidence type="ECO:0000313" key="2">
    <source>
        <dbReference type="Proteomes" id="UP000596661"/>
    </source>
</evidence>
<proteinExistence type="predicted"/>
<name>A0A803P4M7_CANSA</name>
<sequence>MGLHHEGWPAVGGTLEAGWPMPVHRVHGRPLVGSWDLADPLLAREPWPAKGKVISSIGLGRTKQSYRSAPPSNPHVSRVVTIDRVGIVEEATQPLDDRDPEVSQEEVHVVNQGAKSLETESEVEEALPAKRRMNKTYVVFSNSPLCLYDDHRQPLNRLDQASMVRLDRVLV</sequence>
<protein>
    <submittedName>
        <fullName evidence="1">Uncharacterized protein</fullName>
    </submittedName>
</protein>
<keyword evidence="2" id="KW-1185">Reference proteome</keyword>
<evidence type="ECO:0000313" key="1">
    <source>
        <dbReference type="EnsemblPlants" id="cds.evm.model.03.1273"/>
    </source>
</evidence>
<dbReference type="AlphaFoldDB" id="A0A803P4M7"/>
<reference evidence="1" key="2">
    <citation type="submission" date="2021-03" db="UniProtKB">
        <authorList>
            <consortium name="EnsemblPlants"/>
        </authorList>
    </citation>
    <scope>IDENTIFICATION</scope>
</reference>
<reference evidence="1" key="1">
    <citation type="submission" date="2018-11" db="EMBL/GenBank/DDBJ databases">
        <authorList>
            <person name="Grassa J C."/>
        </authorList>
    </citation>
    <scope>NUCLEOTIDE SEQUENCE [LARGE SCALE GENOMIC DNA]</scope>
</reference>
<accession>A0A803P4M7</accession>